<reference evidence="1" key="1">
    <citation type="submission" date="2020-07" db="EMBL/GenBank/DDBJ databases">
        <title>Genome sequence and genetic diversity analysis of an under-domesticated orphan crop, white fonio (Digitaria exilis).</title>
        <authorList>
            <person name="Bennetzen J.L."/>
            <person name="Chen S."/>
            <person name="Ma X."/>
            <person name="Wang X."/>
            <person name="Yssel A.E.J."/>
            <person name="Chaluvadi S.R."/>
            <person name="Johnson M."/>
            <person name="Gangashetty P."/>
            <person name="Hamidou F."/>
            <person name="Sanogo M.D."/>
            <person name="Zwaenepoel A."/>
            <person name="Wallace J."/>
            <person name="Van De Peer Y."/>
            <person name="Van Deynze A."/>
        </authorList>
    </citation>
    <scope>NUCLEOTIDE SEQUENCE</scope>
    <source>
        <tissue evidence="1">Leaves</tissue>
    </source>
</reference>
<sequence>MRRRPVYWPSPSSSPSAVQVHTPINPTAGAAKCYLHRRTNLWGFLRSKPPTSTTSSIRPALAGDPCPIHQIRRAPSFPIALNAPLEPRIPALELLRSWMLQCKGVFYLVWNAVDSFLWPNPPNLHPVVLSGSGVLTVPIDTEIEGLDELWDSDESSKYPFLPTYLDFSQQMIPENFDPCAFGLGCGIDMVH</sequence>
<organism evidence="1 2">
    <name type="scientific">Digitaria exilis</name>
    <dbReference type="NCBI Taxonomy" id="1010633"/>
    <lineage>
        <taxon>Eukaryota</taxon>
        <taxon>Viridiplantae</taxon>
        <taxon>Streptophyta</taxon>
        <taxon>Embryophyta</taxon>
        <taxon>Tracheophyta</taxon>
        <taxon>Spermatophyta</taxon>
        <taxon>Magnoliopsida</taxon>
        <taxon>Liliopsida</taxon>
        <taxon>Poales</taxon>
        <taxon>Poaceae</taxon>
        <taxon>PACMAD clade</taxon>
        <taxon>Panicoideae</taxon>
        <taxon>Panicodae</taxon>
        <taxon>Paniceae</taxon>
        <taxon>Anthephorinae</taxon>
        <taxon>Digitaria</taxon>
    </lineage>
</organism>
<name>A0A835EFT3_9POAL</name>
<dbReference type="Proteomes" id="UP000636709">
    <property type="component" value="Unassembled WGS sequence"/>
</dbReference>
<evidence type="ECO:0000313" key="2">
    <source>
        <dbReference type="Proteomes" id="UP000636709"/>
    </source>
</evidence>
<proteinExistence type="predicted"/>
<comment type="caution">
    <text evidence="1">The sequence shown here is derived from an EMBL/GenBank/DDBJ whole genome shotgun (WGS) entry which is preliminary data.</text>
</comment>
<gene>
    <name evidence="1" type="ORF">HU200_040775</name>
</gene>
<dbReference type="EMBL" id="JACEFO010001972">
    <property type="protein sequence ID" value="KAF8690423.1"/>
    <property type="molecule type" value="Genomic_DNA"/>
</dbReference>
<accession>A0A835EFT3</accession>
<evidence type="ECO:0000313" key="1">
    <source>
        <dbReference type="EMBL" id="KAF8690423.1"/>
    </source>
</evidence>
<protein>
    <submittedName>
        <fullName evidence="1">Uncharacterized protein</fullName>
    </submittedName>
</protein>
<keyword evidence="2" id="KW-1185">Reference proteome</keyword>
<dbReference type="AlphaFoldDB" id="A0A835EFT3"/>